<dbReference type="Proteomes" id="UP000295433">
    <property type="component" value="Unassembled WGS sequence"/>
</dbReference>
<dbReference type="EMBL" id="SMBY01000010">
    <property type="protein sequence ID" value="TCV04624.1"/>
    <property type="molecule type" value="Genomic_DNA"/>
</dbReference>
<dbReference type="InterPro" id="IPR019638">
    <property type="entry name" value="DUF2502"/>
</dbReference>
<name>A0A4R3VL69_9GAMM</name>
<sequence length="140" mass="17314">MFKPLVISTLFMGMFAIMPAAEADSIRIDLLPGVTLNIGDRDKRGRYWDGYDWRSERWWHQHRGYHRGERNRHGHYWDGWRWRDARWWHENLRDRRGDDKRRFEPSRYDDDRGPRRADGDRRGHERRKDDYRNGRGAFRD</sequence>
<keyword evidence="2" id="KW-0732">Signal</keyword>
<evidence type="ECO:0000313" key="3">
    <source>
        <dbReference type="EMBL" id="TCV04624.1"/>
    </source>
</evidence>
<gene>
    <name evidence="3" type="ORF">EDC54_11013</name>
</gene>
<organism evidence="3 4">
    <name type="scientific">Samsonia erythrinae</name>
    <dbReference type="NCBI Taxonomy" id="160434"/>
    <lineage>
        <taxon>Bacteria</taxon>
        <taxon>Pseudomonadati</taxon>
        <taxon>Pseudomonadota</taxon>
        <taxon>Gammaproteobacteria</taxon>
        <taxon>Enterobacterales</taxon>
        <taxon>Pectobacteriaceae</taxon>
        <taxon>Samsonia</taxon>
    </lineage>
</organism>
<reference evidence="3 4" key="1">
    <citation type="submission" date="2019-03" db="EMBL/GenBank/DDBJ databases">
        <title>Genomic Encyclopedia of Type Strains, Phase IV (KMG-IV): sequencing the most valuable type-strain genomes for metagenomic binning, comparative biology and taxonomic classification.</title>
        <authorList>
            <person name="Goeker M."/>
        </authorList>
    </citation>
    <scope>NUCLEOTIDE SEQUENCE [LARGE SCALE GENOMIC DNA]</scope>
    <source>
        <strain evidence="3 4">DSM 16730</strain>
    </source>
</reference>
<evidence type="ECO:0000256" key="1">
    <source>
        <dbReference type="SAM" id="MobiDB-lite"/>
    </source>
</evidence>
<feature type="signal peptide" evidence="2">
    <location>
        <begin position="1"/>
        <end position="23"/>
    </location>
</feature>
<comment type="caution">
    <text evidence="3">The sequence shown here is derived from an EMBL/GenBank/DDBJ whole genome shotgun (WGS) entry which is preliminary data.</text>
</comment>
<feature type="chain" id="PRO_5020605238" evidence="2">
    <location>
        <begin position="24"/>
        <end position="140"/>
    </location>
</feature>
<dbReference type="OrthoDB" id="9180720at2"/>
<evidence type="ECO:0000256" key="2">
    <source>
        <dbReference type="SAM" id="SignalP"/>
    </source>
</evidence>
<dbReference type="Pfam" id="PF10697">
    <property type="entry name" value="DUF2502"/>
    <property type="match status" value="1"/>
</dbReference>
<feature type="region of interest" description="Disordered" evidence="1">
    <location>
        <begin position="98"/>
        <end position="140"/>
    </location>
</feature>
<proteinExistence type="predicted"/>
<dbReference type="RefSeq" id="WP_132457577.1">
    <property type="nucleotide sequence ID" value="NZ_JAWIZJ010000012.1"/>
</dbReference>
<keyword evidence="4" id="KW-1185">Reference proteome</keyword>
<accession>A0A4R3VL69</accession>
<protein>
    <submittedName>
        <fullName evidence="3">Uncharacterized protein DUF2502</fullName>
    </submittedName>
</protein>
<evidence type="ECO:0000313" key="4">
    <source>
        <dbReference type="Proteomes" id="UP000295433"/>
    </source>
</evidence>
<dbReference type="AlphaFoldDB" id="A0A4R3VL69"/>